<dbReference type="Proteomes" id="UP000831701">
    <property type="component" value="Chromosome 8"/>
</dbReference>
<proteinExistence type="predicted"/>
<name>A0ACB8WQ59_9TELE</name>
<dbReference type="EMBL" id="CM041538">
    <property type="protein sequence ID" value="KAI3368813.1"/>
    <property type="molecule type" value="Genomic_DNA"/>
</dbReference>
<comment type="caution">
    <text evidence="1">The sequence shown here is derived from an EMBL/GenBank/DDBJ whole genome shotgun (WGS) entry which is preliminary data.</text>
</comment>
<keyword evidence="2" id="KW-1185">Reference proteome</keyword>
<protein>
    <submittedName>
        <fullName evidence="1">Uncharacterized protein</fullName>
    </submittedName>
</protein>
<sequence length="1158" mass="126595">MVGGRRPDEVIELESTPTAITTTINTIPIRTLTSPSSSVHRLPKVVTCSLACPPQSQDWTKSDERLLQAVEQNEPDKVAALIAKKGLCPTKLDAEGKSAFHLSASRGRLDCLEVIIAQGADLNATDGAGFSALHLAAKNGQSECLKRLLQERLAVDCTDSVGRTPLHHAAVNGCLSCTETLWDFKANVDVQDGDGATPLILAAQMSRVELCAFLLGRDANANIQDNQGRSALMLACESDSVETVAALLRGGANTQLVDAFGHRASDYSVTTGNQRITQMLKDGAPPGTVRGTSEGTEEPPQVPSGASSVQGGTTPRKRKAPPPPRSPLQIQGLPPSPPAHSPEPQSQSQSPSPSPQPPETQQPAQAEDEEVFEEIRRLRLERGRLLQKIKTLEQQQQSAISALEELSQLKQRLEEAEAERDKLLEELKGGHGIGVSDSEDMDEMLDFPEKLLSKRSRASPSQEEAISQENSDAGDPSPAPADPGTVGMLRKQIEELTSQNSELVLKVQMLEMFEKDDTDMQTSSTDFVPLVQYETLRKEFEALQERVSQAQASDEASSVAEEHGDGKSQEEGADAEGTEALKEKLQGLEEQLASSQSELEELKEQMRLGVLSVECGEGDTVAAGGGLGASEEGLSQEAQQLRARVTELEEELAKRQGEAVGQSSQDSDTIKQLTKTVEELQAALAQKESTKPEDSKGEETETVKCLRDKVAKLEAALAESRTSGKEGGATGDGDQVRRLQERLGEVEGELRKCVPRSELEEVQVTLGLQCEQLARERADVARRLNDALLELERLRPPASGYDEEEEEEEEHSESSEPSVMSERSRRSLAAVREELEVARQEAAQALDCLCAEREGRAQDALQLKDAVPLSKHKEALSAVSEQLAQTLQELQEEKTLRGQAEEQVAKLETELQAMQDAIPKEEHEKVKAELQCSLQASESSAAAALEALSEKEMELRELKSQKAAEQGLISKEDHEALRLSLQAEINAVTARFNDLTRKHEKTCTEVFQVQREALFNKSERQVAESQLATVQQQLAELQAQSSHIQELHKDIQESQGLVKERDRKITELSKEVFRLKEALGALSPPLGITSTSSSSTHHGNPGQQMALQNRISILTQQLQDWERKHKQVVAIYRSHLLAAVQVSRMQTYTPKNKLTLKP</sequence>
<evidence type="ECO:0000313" key="2">
    <source>
        <dbReference type="Proteomes" id="UP000831701"/>
    </source>
</evidence>
<accession>A0ACB8WQ59</accession>
<evidence type="ECO:0000313" key="1">
    <source>
        <dbReference type="EMBL" id="KAI3368813.1"/>
    </source>
</evidence>
<organism evidence="1 2">
    <name type="scientific">Scortum barcoo</name>
    <name type="common">barcoo grunter</name>
    <dbReference type="NCBI Taxonomy" id="214431"/>
    <lineage>
        <taxon>Eukaryota</taxon>
        <taxon>Metazoa</taxon>
        <taxon>Chordata</taxon>
        <taxon>Craniata</taxon>
        <taxon>Vertebrata</taxon>
        <taxon>Euteleostomi</taxon>
        <taxon>Actinopterygii</taxon>
        <taxon>Neopterygii</taxon>
        <taxon>Teleostei</taxon>
        <taxon>Neoteleostei</taxon>
        <taxon>Acanthomorphata</taxon>
        <taxon>Eupercaria</taxon>
        <taxon>Centrarchiformes</taxon>
        <taxon>Terapontoidei</taxon>
        <taxon>Terapontidae</taxon>
        <taxon>Scortum</taxon>
    </lineage>
</organism>
<reference evidence="1" key="1">
    <citation type="submission" date="2022-04" db="EMBL/GenBank/DDBJ databases">
        <title>Jade perch genome.</title>
        <authorList>
            <person name="Chao B."/>
        </authorList>
    </citation>
    <scope>NUCLEOTIDE SEQUENCE</scope>
    <source>
        <strain evidence="1">CB-2022</strain>
    </source>
</reference>
<gene>
    <name evidence="1" type="ORF">L3Q82_025793</name>
</gene>
<feature type="non-terminal residue" evidence="1">
    <location>
        <position position="1158"/>
    </location>
</feature>